<keyword evidence="2 5" id="KW-0690">Ribosome biogenesis</keyword>
<proteinExistence type="inferred from homology"/>
<reference evidence="8" key="2">
    <citation type="journal article" date="2018" name="Environ. Microbiol.">
        <title>Bloom of a denitrifying methanotroph, 'Candidatus Methylomirabilis limnetica', in a deep stratified lake.</title>
        <authorList>
            <person name="Graf J.S."/>
            <person name="Mayr M.J."/>
            <person name="Marchant H.K."/>
            <person name="Tienken D."/>
            <person name="Hach P.F."/>
            <person name="Brand A."/>
            <person name="Schubert C.J."/>
            <person name="Kuypers M.M."/>
            <person name="Milucka J."/>
        </authorList>
    </citation>
    <scope>NUCLEOTIDE SEQUENCE [LARGE SCALE GENOMIC DNA]</scope>
    <source>
        <strain evidence="8">Zug</strain>
    </source>
</reference>
<dbReference type="NCBIfam" id="TIGR00250">
    <property type="entry name" value="RNAse_H_YqgF"/>
    <property type="match status" value="1"/>
</dbReference>
<dbReference type="InterPro" id="IPR005227">
    <property type="entry name" value="YqgF"/>
</dbReference>
<evidence type="ECO:0000256" key="2">
    <source>
        <dbReference type="ARBA" id="ARBA00022517"/>
    </source>
</evidence>
<evidence type="ECO:0000256" key="1">
    <source>
        <dbReference type="ARBA" id="ARBA00022490"/>
    </source>
</evidence>
<dbReference type="AlphaFoldDB" id="A0A2T4TX18"/>
<comment type="function">
    <text evidence="5">Could be a nuclease involved in processing of the 5'-end of pre-16S rRNA.</text>
</comment>
<keyword evidence="1 5" id="KW-0963">Cytoplasm</keyword>
<reference evidence="7 8" key="1">
    <citation type="submission" date="2017-09" db="EMBL/GenBank/DDBJ databases">
        <title>Bloom of a denitrifying methanotroph, Candidatus Methylomirabilis limnetica, in a deep stratified lake.</title>
        <authorList>
            <person name="Graf J.S."/>
            <person name="Marchant H.K."/>
            <person name="Tienken D."/>
            <person name="Hach P.F."/>
            <person name="Brand A."/>
            <person name="Schubert C.J."/>
            <person name="Kuypers M.M."/>
            <person name="Milucka J."/>
        </authorList>
    </citation>
    <scope>NUCLEOTIDE SEQUENCE [LARGE SCALE GENOMIC DNA]</scope>
    <source>
        <strain evidence="7 8">Zug</strain>
    </source>
</reference>
<dbReference type="EMBL" id="NVQC01000022">
    <property type="protein sequence ID" value="PTL35653.1"/>
    <property type="molecule type" value="Genomic_DNA"/>
</dbReference>
<evidence type="ECO:0000256" key="3">
    <source>
        <dbReference type="ARBA" id="ARBA00022722"/>
    </source>
</evidence>
<evidence type="ECO:0000256" key="4">
    <source>
        <dbReference type="ARBA" id="ARBA00022801"/>
    </source>
</evidence>
<comment type="similarity">
    <text evidence="5">Belongs to the YqgF HJR family.</text>
</comment>
<organism evidence="7 8">
    <name type="scientific">Candidatus Methylomirabilis limnetica</name>
    <dbReference type="NCBI Taxonomy" id="2033718"/>
    <lineage>
        <taxon>Bacteria</taxon>
        <taxon>Candidatus Methylomirabilota</taxon>
        <taxon>Candidatus Methylomirabilia</taxon>
        <taxon>Candidatus Methylomirabilales</taxon>
        <taxon>Candidatus Methylomirabilaceae</taxon>
        <taxon>Candidatus Methylomirabilis</taxon>
    </lineage>
</organism>
<dbReference type="GO" id="GO:0005829">
    <property type="term" value="C:cytosol"/>
    <property type="evidence" value="ECO:0007669"/>
    <property type="project" value="TreeGrafter"/>
</dbReference>
<dbReference type="InterPro" id="IPR006641">
    <property type="entry name" value="YqgF/RNaseH-like_dom"/>
</dbReference>
<dbReference type="InterPro" id="IPR037027">
    <property type="entry name" value="YqgF/RNaseH-like_dom_sf"/>
</dbReference>
<name>A0A2T4TX18_9BACT</name>
<dbReference type="SMART" id="SM00732">
    <property type="entry name" value="YqgFc"/>
    <property type="match status" value="1"/>
</dbReference>
<gene>
    <name evidence="7" type="ORF">CLG94_07755</name>
</gene>
<keyword evidence="4 5" id="KW-0378">Hydrolase</keyword>
<comment type="subcellular location">
    <subcellularLocation>
        <location evidence="5">Cytoplasm</location>
    </subcellularLocation>
</comment>
<dbReference type="Proteomes" id="UP000241436">
    <property type="component" value="Unassembled WGS sequence"/>
</dbReference>
<comment type="caution">
    <text evidence="7">The sequence shown here is derived from an EMBL/GenBank/DDBJ whole genome shotgun (WGS) entry which is preliminary data.</text>
</comment>
<dbReference type="Gene3D" id="3.30.420.140">
    <property type="entry name" value="YqgF/RNase H-like domain"/>
    <property type="match status" value="1"/>
</dbReference>
<dbReference type="RefSeq" id="WP_107562356.1">
    <property type="nucleotide sequence ID" value="NZ_NVQC01000022.1"/>
</dbReference>
<dbReference type="EC" id="3.1.-.-" evidence="5"/>
<protein>
    <recommendedName>
        <fullName evidence="5">Putative pre-16S rRNA nuclease</fullName>
        <ecNumber evidence="5">3.1.-.-</ecNumber>
    </recommendedName>
</protein>
<dbReference type="CDD" id="cd16964">
    <property type="entry name" value="YqgF"/>
    <property type="match status" value="1"/>
</dbReference>
<keyword evidence="3 5" id="KW-0540">Nuclease</keyword>
<accession>A0A2T4TX18</accession>
<feature type="domain" description="YqgF/RNase H-like" evidence="6">
    <location>
        <begin position="2"/>
        <end position="102"/>
    </location>
</feature>
<dbReference type="InterPro" id="IPR012337">
    <property type="entry name" value="RNaseH-like_sf"/>
</dbReference>
<dbReference type="GO" id="GO:0000967">
    <property type="term" value="P:rRNA 5'-end processing"/>
    <property type="evidence" value="ECO:0007669"/>
    <property type="project" value="UniProtKB-UniRule"/>
</dbReference>
<evidence type="ECO:0000313" key="7">
    <source>
        <dbReference type="EMBL" id="PTL35653.1"/>
    </source>
</evidence>
<dbReference type="OrthoDB" id="9796140at2"/>
<dbReference type="HAMAP" id="MF_00651">
    <property type="entry name" value="Nuclease_YqgF"/>
    <property type="match status" value="1"/>
</dbReference>
<evidence type="ECO:0000313" key="8">
    <source>
        <dbReference type="Proteomes" id="UP000241436"/>
    </source>
</evidence>
<dbReference type="PANTHER" id="PTHR33317:SF4">
    <property type="entry name" value="POLYNUCLEOTIDYL TRANSFERASE, RIBONUCLEASE H-LIKE SUPERFAMILY PROTEIN"/>
    <property type="match status" value="1"/>
</dbReference>
<evidence type="ECO:0000256" key="5">
    <source>
        <dbReference type="HAMAP-Rule" id="MF_00651"/>
    </source>
</evidence>
<dbReference type="GO" id="GO:0004518">
    <property type="term" value="F:nuclease activity"/>
    <property type="evidence" value="ECO:0007669"/>
    <property type="project" value="UniProtKB-KW"/>
</dbReference>
<dbReference type="Pfam" id="PF03652">
    <property type="entry name" value="RuvX"/>
    <property type="match status" value="1"/>
</dbReference>
<dbReference type="PANTHER" id="PTHR33317">
    <property type="entry name" value="POLYNUCLEOTIDYL TRANSFERASE, RIBONUCLEASE H-LIKE SUPERFAMILY PROTEIN"/>
    <property type="match status" value="1"/>
</dbReference>
<evidence type="ECO:0000259" key="6">
    <source>
        <dbReference type="SMART" id="SM00732"/>
    </source>
</evidence>
<sequence length="144" mass="15895">MTRYLGIDFGTRRIGVAVSDELGLTAQPLPSLEPSSEQEALSVIQGLIDQYGALEVVVGLPKNMNGSIGPAAEAAMAFARRLEEGGTAKVTMWDERLTSREAERLLIEADLSRAKRKRHVDQMAAVLILQGFLDRYHRQQERSS</sequence>
<dbReference type="GO" id="GO:0016788">
    <property type="term" value="F:hydrolase activity, acting on ester bonds"/>
    <property type="evidence" value="ECO:0007669"/>
    <property type="project" value="UniProtKB-UniRule"/>
</dbReference>
<keyword evidence="8" id="KW-1185">Reference proteome</keyword>
<dbReference type="SUPFAM" id="SSF53098">
    <property type="entry name" value="Ribonuclease H-like"/>
    <property type="match status" value="1"/>
</dbReference>